<dbReference type="AlphaFoldDB" id="A0A9D4ZF40"/>
<comment type="caution">
    <text evidence="2">The sequence shown here is derived from an EMBL/GenBank/DDBJ whole genome shotgun (WGS) entry which is preliminary data.</text>
</comment>
<name>A0A9D4ZF40_ADICA</name>
<dbReference type="Proteomes" id="UP000886520">
    <property type="component" value="Chromosome 11"/>
</dbReference>
<sequence length="61" mass="6825">MGFKPSGDSKVGLQLHEEQQGVRAGDPASDGIVDDVDDVEELHRRVEAFIRRVRMGFDAER</sequence>
<accession>A0A9D4ZF40</accession>
<organism evidence="2 3">
    <name type="scientific">Adiantum capillus-veneris</name>
    <name type="common">Maidenhair fern</name>
    <dbReference type="NCBI Taxonomy" id="13818"/>
    <lineage>
        <taxon>Eukaryota</taxon>
        <taxon>Viridiplantae</taxon>
        <taxon>Streptophyta</taxon>
        <taxon>Embryophyta</taxon>
        <taxon>Tracheophyta</taxon>
        <taxon>Polypodiopsida</taxon>
        <taxon>Polypodiidae</taxon>
        <taxon>Polypodiales</taxon>
        <taxon>Pteridineae</taxon>
        <taxon>Pteridaceae</taxon>
        <taxon>Vittarioideae</taxon>
        <taxon>Adiantum</taxon>
    </lineage>
</organism>
<feature type="region of interest" description="Disordered" evidence="1">
    <location>
        <begin position="1"/>
        <end position="34"/>
    </location>
</feature>
<dbReference type="EMBL" id="JABFUD020000011">
    <property type="protein sequence ID" value="KAI5073104.1"/>
    <property type="molecule type" value="Genomic_DNA"/>
</dbReference>
<gene>
    <name evidence="2" type="ORF">GOP47_0011117</name>
</gene>
<protein>
    <submittedName>
        <fullName evidence="2">Uncharacterized protein</fullName>
    </submittedName>
</protein>
<reference evidence="2" key="1">
    <citation type="submission" date="2021-01" db="EMBL/GenBank/DDBJ databases">
        <title>Adiantum capillus-veneris genome.</title>
        <authorList>
            <person name="Fang Y."/>
            <person name="Liao Q."/>
        </authorList>
    </citation>
    <scope>NUCLEOTIDE SEQUENCE</scope>
    <source>
        <strain evidence="2">H3</strain>
        <tissue evidence="2">Leaf</tissue>
    </source>
</reference>
<evidence type="ECO:0000256" key="1">
    <source>
        <dbReference type="SAM" id="MobiDB-lite"/>
    </source>
</evidence>
<evidence type="ECO:0000313" key="2">
    <source>
        <dbReference type="EMBL" id="KAI5073104.1"/>
    </source>
</evidence>
<evidence type="ECO:0000313" key="3">
    <source>
        <dbReference type="Proteomes" id="UP000886520"/>
    </source>
</evidence>
<proteinExistence type="predicted"/>
<keyword evidence="3" id="KW-1185">Reference proteome</keyword>